<gene>
    <name evidence="7" type="ORF">C8261_16835</name>
</gene>
<dbReference type="InterPro" id="IPR036388">
    <property type="entry name" value="WH-like_DNA-bd_sf"/>
</dbReference>
<comment type="caution">
    <text evidence="7">The sequence shown here is derived from an EMBL/GenBank/DDBJ whole genome shotgun (WGS) entry which is preliminary data.</text>
</comment>
<dbReference type="GO" id="GO:0010628">
    <property type="term" value="P:positive regulation of gene expression"/>
    <property type="evidence" value="ECO:0007669"/>
    <property type="project" value="TreeGrafter"/>
</dbReference>
<dbReference type="Gene3D" id="3.40.190.10">
    <property type="entry name" value="Periplasmic binding protein-like II"/>
    <property type="match status" value="2"/>
</dbReference>
<evidence type="ECO:0000256" key="4">
    <source>
        <dbReference type="ARBA" id="ARBA00023163"/>
    </source>
</evidence>
<dbReference type="AlphaFoldDB" id="A0A2T4IB12"/>
<comment type="similarity">
    <text evidence="1">Belongs to the LysR transcriptional regulatory family.</text>
</comment>
<evidence type="ECO:0000256" key="5">
    <source>
        <dbReference type="SAM" id="SignalP"/>
    </source>
</evidence>
<protein>
    <submittedName>
        <fullName evidence="7">LysR family transcriptional regulator</fullName>
    </submittedName>
</protein>
<dbReference type="OrthoDB" id="8849678at2"/>
<organism evidence="7 8">
    <name type="scientific">Pseudothauera lacus</name>
    <dbReference type="NCBI Taxonomy" id="2136175"/>
    <lineage>
        <taxon>Bacteria</taxon>
        <taxon>Pseudomonadati</taxon>
        <taxon>Pseudomonadota</taxon>
        <taxon>Betaproteobacteria</taxon>
        <taxon>Rhodocyclales</taxon>
        <taxon>Zoogloeaceae</taxon>
        <taxon>Pseudothauera</taxon>
    </lineage>
</organism>
<keyword evidence="2" id="KW-0805">Transcription regulation</keyword>
<sequence length="311" mass="33213">MRLRHIEVFRAVMLTGSASAAARLLSVSQPVVSRVLQHAELGLGFALFERARGRLLPTAEARALFAQVQRAWGEIERVEALAANLRRGASGLLRVAATPSLATSLLPDALAAMRDAHPQVECDLWASHTREIEAHLLSWEVDAGFAIEAPEHVAITVSALCAGEMVLAAPRPWSSGVLRPGRRAWLGGRPFIALAEATPLGERLAARLAAAQWSPRQVLRVQTYALAGTLVERGLGYAFLDGYTAAALDPARVVLMRTAPVLPFTLSMMSAAGSVPSVLVGRLRDCLLHAAQRSAASLAGRLDSQALEFDA</sequence>
<dbReference type="InterPro" id="IPR036390">
    <property type="entry name" value="WH_DNA-bd_sf"/>
</dbReference>
<evidence type="ECO:0000313" key="8">
    <source>
        <dbReference type="Proteomes" id="UP000241193"/>
    </source>
</evidence>
<dbReference type="InterPro" id="IPR005119">
    <property type="entry name" value="LysR_subst-bd"/>
</dbReference>
<keyword evidence="8" id="KW-1185">Reference proteome</keyword>
<dbReference type="PANTHER" id="PTHR30427">
    <property type="entry name" value="TRANSCRIPTIONAL ACTIVATOR PROTEIN LYSR"/>
    <property type="match status" value="1"/>
</dbReference>
<evidence type="ECO:0000256" key="1">
    <source>
        <dbReference type="ARBA" id="ARBA00009437"/>
    </source>
</evidence>
<reference evidence="7 8" key="1">
    <citation type="submission" date="2018-03" db="EMBL/GenBank/DDBJ databases">
        <authorList>
            <person name="Keele B.F."/>
        </authorList>
    </citation>
    <scope>NUCLEOTIDE SEQUENCE [LARGE SCALE GENOMIC DNA]</scope>
    <source>
        <strain evidence="7 8">D20</strain>
    </source>
</reference>
<keyword evidence="4" id="KW-0804">Transcription</keyword>
<dbReference type="EMBL" id="PZKC01000025">
    <property type="protein sequence ID" value="PTD94959.1"/>
    <property type="molecule type" value="Genomic_DNA"/>
</dbReference>
<evidence type="ECO:0000256" key="3">
    <source>
        <dbReference type="ARBA" id="ARBA00023125"/>
    </source>
</evidence>
<dbReference type="InterPro" id="IPR000847">
    <property type="entry name" value="LysR_HTH_N"/>
</dbReference>
<feature type="domain" description="HTH lysR-type" evidence="6">
    <location>
        <begin position="1"/>
        <end position="58"/>
    </location>
</feature>
<keyword evidence="3" id="KW-0238">DNA-binding</keyword>
<dbReference type="Pfam" id="PF03466">
    <property type="entry name" value="LysR_substrate"/>
    <property type="match status" value="1"/>
</dbReference>
<accession>A0A2T4IB12</accession>
<reference evidence="7 8" key="2">
    <citation type="submission" date="2018-04" db="EMBL/GenBank/DDBJ databases">
        <title>Thauera lacus sp. nov., isolated from an saline lake in Inner Mongolia, China.</title>
        <authorList>
            <person name="Liang Q.-Y."/>
        </authorList>
    </citation>
    <scope>NUCLEOTIDE SEQUENCE [LARGE SCALE GENOMIC DNA]</scope>
    <source>
        <strain evidence="7 8">D20</strain>
    </source>
</reference>
<dbReference type="Gene3D" id="1.10.10.10">
    <property type="entry name" value="Winged helix-like DNA-binding domain superfamily/Winged helix DNA-binding domain"/>
    <property type="match status" value="1"/>
</dbReference>
<keyword evidence="5" id="KW-0732">Signal</keyword>
<dbReference type="PANTHER" id="PTHR30427:SF1">
    <property type="entry name" value="TRANSCRIPTIONAL ACTIVATOR PROTEIN LYSR"/>
    <property type="match status" value="1"/>
</dbReference>
<feature type="signal peptide" evidence="5">
    <location>
        <begin position="1"/>
        <end position="20"/>
    </location>
</feature>
<feature type="chain" id="PRO_5015637124" evidence="5">
    <location>
        <begin position="21"/>
        <end position="311"/>
    </location>
</feature>
<dbReference type="GO" id="GO:0003700">
    <property type="term" value="F:DNA-binding transcription factor activity"/>
    <property type="evidence" value="ECO:0007669"/>
    <property type="project" value="InterPro"/>
</dbReference>
<dbReference type="GO" id="GO:0009089">
    <property type="term" value="P:lysine biosynthetic process via diaminopimelate"/>
    <property type="evidence" value="ECO:0007669"/>
    <property type="project" value="TreeGrafter"/>
</dbReference>
<dbReference type="SUPFAM" id="SSF46785">
    <property type="entry name" value="Winged helix' DNA-binding domain"/>
    <property type="match status" value="1"/>
</dbReference>
<dbReference type="PROSITE" id="PS50931">
    <property type="entry name" value="HTH_LYSR"/>
    <property type="match status" value="1"/>
</dbReference>
<evidence type="ECO:0000313" key="7">
    <source>
        <dbReference type="EMBL" id="PTD94959.1"/>
    </source>
</evidence>
<proteinExistence type="inferred from homology"/>
<dbReference type="GO" id="GO:0043565">
    <property type="term" value="F:sequence-specific DNA binding"/>
    <property type="evidence" value="ECO:0007669"/>
    <property type="project" value="TreeGrafter"/>
</dbReference>
<evidence type="ECO:0000259" key="6">
    <source>
        <dbReference type="PROSITE" id="PS50931"/>
    </source>
</evidence>
<evidence type="ECO:0000256" key="2">
    <source>
        <dbReference type="ARBA" id="ARBA00023015"/>
    </source>
</evidence>
<dbReference type="Proteomes" id="UP000241193">
    <property type="component" value="Unassembled WGS sequence"/>
</dbReference>
<dbReference type="RefSeq" id="WP_107494893.1">
    <property type="nucleotide sequence ID" value="NZ_PZKC01000025.1"/>
</dbReference>
<name>A0A2T4IB12_9RHOO</name>
<dbReference type="SUPFAM" id="SSF53850">
    <property type="entry name" value="Periplasmic binding protein-like II"/>
    <property type="match status" value="1"/>
</dbReference>
<dbReference type="Pfam" id="PF00126">
    <property type="entry name" value="HTH_1"/>
    <property type="match status" value="1"/>
</dbReference>